<gene>
    <name evidence="10" type="ORF">RZO55_12930</name>
</gene>
<dbReference type="SMART" id="SM00382">
    <property type="entry name" value="AAA"/>
    <property type="match status" value="1"/>
</dbReference>
<dbReference type="PANTHER" id="PTHR43553:SF27">
    <property type="entry name" value="ENERGY-COUPLING FACTOR TRANSPORTER ATP-BINDING PROTEIN ECFA2"/>
    <property type="match status" value="1"/>
</dbReference>
<dbReference type="NCBIfam" id="TIGR04521">
    <property type="entry name" value="ECF_ATPase_2"/>
    <property type="match status" value="1"/>
</dbReference>
<dbReference type="GO" id="GO:0016787">
    <property type="term" value="F:hydrolase activity"/>
    <property type="evidence" value="ECO:0007669"/>
    <property type="project" value="UniProtKB-KW"/>
</dbReference>
<evidence type="ECO:0000256" key="2">
    <source>
        <dbReference type="ARBA" id="ARBA00022448"/>
    </source>
</evidence>
<dbReference type="Gene3D" id="3.40.50.300">
    <property type="entry name" value="P-loop containing nucleotide triphosphate hydrolases"/>
    <property type="match status" value="1"/>
</dbReference>
<dbReference type="InterPro" id="IPR003439">
    <property type="entry name" value="ABC_transporter-like_ATP-bd"/>
</dbReference>
<protein>
    <recommendedName>
        <fullName evidence="8">Energy-coupling factor transporter ATP-binding protein EcfA2</fullName>
        <ecNumber evidence="8">7.-.-.-</ecNumber>
    </recommendedName>
</protein>
<reference evidence="10 11" key="1">
    <citation type="submission" date="2023-10" db="EMBL/GenBank/DDBJ databases">
        <title>A novel Glycoside Hydrolase 43-Like Enzyme from Clostrdium boliviensis is an Endo-xylanase, and a Candidate for Xylooligosaccharides Production from Different Xylan Substrates.</title>
        <authorList>
            <person name="Alvarez M.T."/>
            <person name="Rocabado-Villegas L.R."/>
            <person name="Salas-Veizaga D.M."/>
            <person name="Linares-Pasten J.A."/>
            <person name="Gudmundsdottir E.E."/>
            <person name="Hreggvidsson G.O."/>
            <person name="Adlercreutz P."/>
            <person name="Nordberg Karlsson E."/>
        </authorList>
    </citation>
    <scope>NUCLEOTIDE SEQUENCE [LARGE SCALE GENOMIC DNA]</scope>
    <source>
        <strain evidence="10 11">E-1</strain>
    </source>
</reference>
<keyword evidence="6" id="KW-1278">Translocase</keyword>
<evidence type="ECO:0000256" key="5">
    <source>
        <dbReference type="ARBA" id="ARBA00022840"/>
    </source>
</evidence>
<keyword evidence="7 8" id="KW-0472">Membrane</keyword>
<sequence length="282" mass="31775">MSIKAEHINYTYGKGTAFEQHAIKDVNLEIRDGEFVGLIGHTGSGKSTLIQHLNGLLRATDGKLYYNGRNIYEEGYNLRALRSHVGLVFQYPEHQLFEIDVFTDVCFGPKNQGLNKEEAANRAREALTMVGLDESYYKRSPFELSGGQKRRVAIAGVLAMNPDVLILDEPTAGLDPKGRDEILDQIKRLHEERKMTIILVSHSMEDVARYVDRILVMNQGEKVFDDTPKEVFQHYKELEAMGLAAPEITYVVQTLKSHGVPIDTSITTIEEARDEILKLLGK</sequence>
<dbReference type="EMBL" id="JAWONS010000216">
    <property type="protein sequence ID" value="MDW2798480.1"/>
    <property type="molecule type" value="Genomic_DNA"/>
</dbReference>
<keyword evidence="2 8" id="KW-0813">Transport</keyword>
<dbReference type="Pfam" id="PF00005">
    <property type="entry name" value="ABC_tran"/>
    <property type="match status" value="1"/>
</dbReference>
<evidence type="ECO:0000256" key="6">
    <source>
        <dbReference type="ARBA" id="ARBA00022967"/>
    </source>
</evidence>
<dbReference type="NCBIfam" id="NF010158">
    <property type="entry name" value="PRK13637.1"/>
    <property type="match status" value="1"/>
</dbReference>
<comment type="similarity">
    <text evidence="8">Belongs to the ABC transporter superfamily. Energy-coupling factor EcfA family.</text>
</comment>
<evidence type="ECO:0000256" key="8">
    <source>
        <dbReference type="RuleBase" id="RU365104"/>
    </source>
</evidence>
<dbReference type="SUPFAM" id="SSF52540">
    <property type="entry name" value="P-loop containing nucleoside triphosphate hydrolases"/>
    <property type="match status" value="1"/>
</dbReference>
<evidence type="ECO:0000313" key="11">
    <source>
        <dbReference type="Proteomes" id="UP001276854"/>
    </source>
</evidence>
<comment type="function">
    <text evidence="8">ATP-binding (A) component of a common energy-coupling factor (ECF) ABC-transporter complex.</text>
</comment>
<evidence type="ECO:0000256" key="4">
    <source>
        <dbReference type="ARBA" id="ARBA00022741"/>
    </source>
</evidence>
<keyword evidence="4 8" id="KW-0547">Nucleotide-binding</keyword>
<dbReference type="InterPro" id="IPR015856">
    <property type="entry name" value="ABC_transpr_CbiO/EcfA_su"/>
</dbReference>
<proteinExistence type="inferred from homology"/>
<comment type="caution">
    <text evidence="10">The sequence shown here is derived from an EMBL/GenBank/DDBJ whole genome shotgun (WGS) entry which is preliminary data.</text>
</comment>
<dbReference type="PANTHER" id="PTHR43553">
    <property type="entry name" value="HEAVY METAL TRANSPORTER"/>
    <property type="match status" value="1"/>
</dbReference>
<dbReference type="PROSITE" id="PS50893">
    <property type="entry name" value="ABC_TRANSPORTER_2"/>
    <property type="match status" value="1"/>
</dbReference>
<dbReference type="InterPro" id="IPR050095">
    <property type="entry name" value="ECF_ABC_transporter_ATP-bd"/>
</dbReference>
<evidence type="ECO:0000256" key="7">
    <source>
        <dbReference type="ARBA" id="ARBA00023136"/>
    </source>
</evidence>
<keyword evidence="3 8" id="KW-1003">Cell membrane</keyword>
<dbReference type="InterPro" id="IPR003593">
    <property type="entry name" value="AAA+_ATPase"/>
</dbReference>
<keyword evidence="5 8" id="KW-0067">ATP-binding</keyword>
<evidence type="ECO:0000313" key="10">
    <source>
        <dbReference type="EMBL" id="MDW2798480.1"/>
    </source>
</evidence>
<dbReference type="CDD" id="cd03225">
    <property type="entry name" value="ABC_cobalt_CbiO_domain1"/>
    <property type="match status" value="1"/>
</dbReference>
<dbReference type="PROSITE" id="PS00211">
    <property type="entry name" value="ABC_TRANSPORTER_1"/>
    <property type="match status" value="1"/>
</dbReference>
<dbReference type="Proteomes" id="UP001276854">
    <property type="component" value="Unassembled WGS sequence"/>
</dbReference>
<comment type="subunit">
    <text evidence="8">Forms a stable energy-coupling factor (ECF) transporter complex composed of 2 membrane-embedded substrate-binding proteins (S component), 2 ATP-binding proteins (A component) and 2 transmembrane proteins (T component).</text>
</comment>
<evidence type="ECO:0000256" key="1">
    <source>
        <dbReference type="ARBA" id="ARBA00004202"/>
    </source>
</evidence>
<evidence type="ECO:0000256" key="3">
    <source>
        <dbReference type="ARBA" id="ARBA00022475"/>
    </source>
</evidence>
<organism evidence="10 11">
    <name type="scientific">Clostridium boliviensis</name>
    <dbReference type="NCBI Taxonomy" id="318465"/>
    <lineage>
        <taxon>Bacteria</taxon>
        <taxon>Bacillati</taxon>
        <taxon>Bacillota</taxon>
        <taxon>Clostridia</taxon>
        <taxon>Eubacteriales</taxon>
        <taxon>Clostridiaceae</taxon>
        <taxon>Clostridium</taxon>
    </lineage>
</organism>
<dbReference type="InterPro" id="IPR030946">
    <property type="entry name" value="EcfA2"/>
</dbReference>
<accession>A0ABU4GN96</accession>
<keyword evidence="11" id="KW-1185">Reference proteome</keyword>
<keyword evidence="10" id="KW-0378">Hydrolase</keyword>
<feature type="domain" description="ABC transporter" evidence="9">
    <location>
        <begin position="3"/>
        <end position="244"/>
    </location>
</feature>
<dbReference type="InterPro" id="IPR027417">
    <property type="entry name" value="P-loop_NTPase"/>
</dbReference>
<comment type="subcellular location">
    <subcellularLocation>
        <location evidence="1 8">Cell membrane</location>
        <topology evidence="1 8">Peripheral membrane protein</topology>
    </subcellularLocation>
</comment>
<dbReference type="RefSeq" id="WP_318064715.1">
    <property type="nucleotide sequence ID" value="NZ_JAWONS010000216.1"/>
</dbReference>
<dbReference type="EC" id="7.-.-.-" evidence="8"/>
<dbReference type="InterPro" id="IPR017871">
    <property type="entry name" value="ABC_transporter-like_CS"/>
</dbReference>
<evidence type="ECO:0000259" key="9">
    <source>
        <dbReference type="PROSITE" id="PS50893"/>
    </source>
</evidence>
<name>A0ABU4GN96_9CLOT</name>